<gene>
    <name evidence="1" type="ORF">GXM_07966</name>
</gene>
<reference evidence="1 2" key="1">
    <citation type="submission" date="2019-10" db="EMBL/GenBank/DDBJ databases">
        <title>Genomic and transcriptomic insights into the perfect genentic adaptation of a filamentous nitrogen-fixing cyanobacterium to rice fields.</title>
        <authorList>
            <person name="Chen Z."/>
        </authorList>
    </citation>
    <scope>NUCLEOTIDE SEQUENCE [LARGE SCALE GENOMIC DNA]</scope>
    <source>
        <strain evidence="1">CCNUC1</strain>
    </source>
</reference>
<dbReference type="EMBL" id="CP045227">
    <property type="protein sequence ID" value="QFS50472.1"/>
    <property type="molecule type" value="Genomic_DNA"/>
</dbReference>
<protein>
    <submittedName>
        <fullName evidence="1">Uncharacterized protein</fullName>
    </submittedName>
</protein>
<sequence>MLIANEELNETTTFAPALLYPLPGYCNDPYRQDLRNWHKQ</sequence>
<evidence type="ECO:0000313" key="2">
    <source>
        <dbReference type="Proteomes" id="UP000326678"/>
    </source>
</evidence>
<dbReference type="KEGG" id="nsh:GXM_07966"/>
<keyword evidence="2" id="KW-1185">Reference proteome</keyword>
<accession>A0A5P8WD39</accession>
<evidence type="ECO:0000313" key="1">
    <source>
        <dbReference type="EMBL" id="QFS50472.1"/>
    </source>
</evidence>
<proteinExistence type="predicted"/>
<dbReference type="Proteomes" id="UP000326678">
    <property type="component" value="Chromosome Gxm2"/>
</dbReference>
<dbReference type="RefSeq" id="WP_267313741.1">
    <property type="nucleotide sequence ID" value="NZ_CP045227.1"/>
</dbReference>
<name>A0A5P8WD39_9NOSO</name>
<dbReference type="AlphaFoldDB" id="A0A5P8WD39"/>
<organism evidence="1 2">
    <name type="scientific">Nostoc sphaeroides CCNUC1</name>
    <dbReference type="NCBI Taxonomy" id="2653204"/>
    <lineage>
        <taxon>Bacteria</taxon>
        <taxon>Bacillati</taxon>
        <taxon>Cyanobacteriota</taxon>
        <taxon>Cyanophyceae</taxon>
        <taxon>Nostocales</taxon>
        <taxon>Nostocaceae</taxon>
        <taxon>Nostoc</taxon>
    </lineage>
</organism>